<feature type="compositionally biased region" description="Basic residues" evidence="1">
    <location>
        <begin position="415"/>
        <end position="433"/>
    </location>
</feature>
<dbReference type="PANTHER" id="PTHR43828">
    <property type="entry name" value="ASPARAGINASE"/>
    <property type="match status" value="1"/>
</dbReference>
<dbReference type="PANTHER" id="PTHR43828:SF5">
    <property type="entry name" value="TRANSCRIPTIONAL REPRESSOR XBP1"/>
    <property type="match status" value="1"/>
</dbReference>
<name>A0A8K0TMQ6_9PEZI</name>
<feature type="domain" description="HTH APSES-type" evidence="2">
    <location>
        <begin position="128"/>
        <end position="246"/>
    </location>
</feature>
<feature type="region of interest" description="Disordered" evidence="1">
    <location>
        <begin position="506"/>
        <end position="536"/>
    </location>
</feature>
<dbReference type="PROSITE" id="PS51299">
    <property type="entry name" value="HTH_APSES"/>
    <property type="match status" value="1"/>
</dbReference>
<comment type="caution">
    <text evidence="3">The sequence shown here is derived from an EMBL/GenBank/DDBJ whole genome shotgun (WGS) entry which is preliminary data.</text>
</comment>
<feature type="compositionally biased region" description="Low complexity" evidence="1">
    <location>
        <begin position="40"/>
        <end position="54"/>
    </location>
</feature>
<reference evidence="3" key="1">
    <citation type="journal article" date="2021" name="Nat. Commun.">
        <title>Genetic determinants of endophytism in the Arabidopsis root mycobiome.</title>
        <authorList>
            <person name="Mesny F."/>
            <person name="Miyauchi S."/>
            <person name="Thiergart T."/>
            <person name="Pickel B."/>
            <person name="Atanasova L."/>
            <person name="Karlsson M."/>
            <person name="Huettel B."/>
            <person name="Barry K.W."/>
            <person name="Haridas S."/>
            <person name="Chen C."/>
            <person name="Bauer D."/>
            <person name="Andreopoulos W."/>
            <person name="Pangilinan J."/>
            <person name="LaButti K."/>
            <person name="Riley R."/>
            <person name="Lipzen A."/>
            <person name="Clum A."/>
            <person name="Drula E."/>
            <person name="Henrissat B."/>
            <person name="Kohler A."/>
            <person name="Grigoriev I.V."/>
            <person name="Martin F.M."/>
            <person name="Hacquard S."/>
        </authorList>
    </citation>
    <scope>NUCLEOTIDE SEQUENCE</scope>
    <source>
        <strain evidence="3">MPI-CAGE-AT-0016</strain>
    </source>
</reference>
<feature type="region of interest" description="Disordered" evidence="1">
    <location>
        <begin position="279"/>
        <end position="489"/>
    </location>
</feature>
<keyword evidence="4" id="KW-1185">Reference proteome</keyword>
<feature type="compositionally biased region" description="Low complexity" evidence="1">
    <location>
        <begin position="333"/>
        <end position="347"/>
    </location>
</feature>
<evidence type="ECO:0000313" key="3">
    <source>
        <dbReference type="EMBL" id="KAH7375159.1"/>
    </source>
</evidence>
<evidence type="ECO:0000313" key="4">
    <source>
        <dbReference type="Proteomes" id="UP000813385"/>
    </source>
</evidence>
<organism evidence="3 4">
    <name type="scientific">Plectosphaerella cucumerina</name>
    <dbReference type="NCBI Taxonomy" id="40658"/>
    <lineage>
        <taxon>Eukaryota</taxon>
        <taxon>Fungi</taxon>
        <taxon>Dikarya</taxon>
        <taxon>Ascomycota</taxon>
        <taxon>Pezizomycotina</taxon>
        <taxon>Sordariomycetes</taxon>
        <taxon>Hypocreomycetidae</taxon>
        <taxon>Glomerellales</taxon>
        <taxon>Plectosphaerellaceae</taxon>
        <taxon>Plectosphaerella</taxon>
    </lineage>
</organism>
<dbReference type="GO" id="GO:0000981">
    <property type="term" value="F:DNA-binding transcription factor activity, RNA polymerase II-specific"/>
    <property type="evidence" value="ECO:0007669"/>
    <property type="project" value="UniProtKB-ARBA"/>
</dbReference>
<dbReference type="InterPro" id="IPR051642">
    <property type="entry name" value="SWI6-like"/>
</dbReference>
<dbReference type="InterPro" id="IPR036887">
    <property type="entry name" value="HTH_APSES_sf"/>
</dbReference>
<dbReference type="EMBL" id="JAGPXD010000001">
    <property type="protein sequence ID" value="KAH7375159.1"/>
    <property type="molecule type" value="Genomic_DNA"/>
</dbReference>
<dbReference type="GO" id="GO:0030907">
    <property type="term" value="C:MBF transcription complex"/>
    <property type="evidence" value="ECO:0007669"/>
    <property type="project" value="TreeGrafter"/>
</dbReference>
<feature type="compositionally biased region" description="Polar residues" evidence="1">
    <location>
        <begin position="21"/>
        <end position="36"/>
    </location>
</feature>
<feature type="compositionally biased region" description="Basic residues" evidence="1">
    <location>
        <begin position="526"/>
        <end position="536"/>
    </location>
</feature>
<feature type="compositionally biased region" description="Basic and acidic residues" evidence="1">
    <location>
        <begin position="474"/>
        <end position="483"/>
    </location>
</feature>
<dbReference type="Gene3D" id="3.10.260.10">
    <property type="entry name" value="Transcription regulator HTH, APSES-type DNA-binding domain"/>
    <property type="match status" value="1"/>
</dbReference>
<dbReference type="GO" id="GO:0003677">
    <property type="term" value="F:DNA binding"/>
    <property type="evidence" value="ECO:0007669"/>
    <property type="project" value="InterPro"/>
</dbReference>
<proteinExistence type="predicted"/>
<dbReference type="AlphaFoldDB" id="A0A8K0TMQ6"/>
<dbReference type="Proteomes" id="UP000813385">
    <property type="component" value="Unassembled WGS sequence"/>
</dbReference>
<feature type="region of interest" description="Disordered" evidence="1">
    <location>
        <begin position="1"/>
        <end position="59"/>
    </location>
</feature>
<gene>
    <name evidence="3" type="ORF">B0T11DRAFT_6644</name>
</gene>
<evidence type="ECO:0000259" key="2">
    <source>
        <dbReference type="PROSITE" id="PS51299"/>
    </source>
</evidence>
<dbReference type="SUPFAM" id="SSF54616">
    <property type="entry name" value="DNA-binding domain of Mlu1-box binding protein MBP1"/>
    <property type="match status" value="1"/>
</dbReference>
<feature type="compositionally biased region" description="Basic and acidic residues" evidence="1">
    <location>
        <begin position="297"/>
        <end position="318"/>
    </location>
</feature>
<evidence type="ECO:0000256" key="1">
    <source>
        <dbReference type="SAM" id="MobiDB-lite"/>
    </source>
</evidence>
<protein>
    <recommendedName>
        <fullName evidence="2">HTH APSES-type domain-containing protein</fullName>
    </recommendedName>
</protein>
<accession>A0A8K0TMQ6</accession>
<feature type="compositionally biased region" description="Pro residues" evidence="1">
    <location>
        <begin position="434"/>
        <end position="446"/>
    </location>
</feature>
<dbReference type="GO" id="GO:0033309">
    <property type="term" value="C:SBF transcription complex"/>
    <property type="evidence" value="ECO:0007669"/>
    <property type="project" value="TreeGrafter"/>
</dbReference>
<dbReference type="OrthoDB" id="5562739at2759"/>
<sequence length="536" mass="60023">MLSLSSLLNPAPSGTRPPQRFINSSPTISSPATSYTDEAPPQQYQQQQQQQQQQPPQPSVLDRTLLSKFNMSKDPMVVSKSKPRGVINFYPFEAIDGEALREVRRFQVSPFGQILHSCLHIPYNSGKKDFYEKTGRESFEVFKYDFKVPGSDTVYTVMWDYNIGLVRMTPFFKCCKYGKTVPAKMLNQNPGLKDITHSITGGSISAQGYWMPFYCARAVCATFCYEIAGALIPIFGPSFPAQCIPPGSHDFQRMVISPGIIYEAQKDADMSRRDYQQHTNMMVPGGGSNMGYSSAPERPDRRPLRPLRDADRRLRIDTRIPSPYSTDAEADGAHSGPDSASSSSSGPRLYAYHAIPGPPRQHHQGWTPANQLPFHATPPRSTYNDRRGGGDALAQPPNPWLSAVPRFAPPPTQQSHHHHHLHHYPQHHHHHPPPPRSQPTPQPAPRPAKRPIDHDDEGYEGGESQNGSPALKYIADRRREESRFPPGLDASEKKAALLLMNLSVQDQQRDREQTCLSDVDGGRSMPRVKRRRATSL</sequence>
<dbReference type="InterPro" id="IPR003163">
    <property type="entry name" value="Tscrpt_reg_HTH_APSES-type"/>
</dbReference>